<accession>A0A0A9C5D5</accession>
<sequence length="41" mass="4545">MNSPSPQSPRVNSARADEQHPPRAFLSPRVNNALEVGEQYP</sequence>
<proteinExistence type="predicted"/>
<feature type="compositionally biased region" description="Polar residues" evidence="1">
    <location>
        <begin position="1"/>
        <end position="11"/>
    </location>
</feature>
<name>A0A0A9C5D5_ARUDO</name>
<organism evidence="2">
    <name type="scientific">Arundo donax</name>
    <name type="common">Giant reed</name>
    <name type="synonym">Donax arundinaceus</name>
    <dbReference type="NCBI Taxonomy" id="35708"/>
    <lineage>
        <taxon>Eukaryota</taxon>
        <taxon>Viridiplantae</taxon>
        <taxon>Streptophyta</taxon>
        <taxon>Embryophyta</taxon>
        <taxon>Tracheophyta</taxon>
        <taxon>Spermatophyta</taxon>
        <taxon>Magnoliopsida</taxon>
        <taxon>Liliopsida</taxon>
        <taxon>Poales</taxon>
        <taxon>Poaceae</taxon>
        <taxon>PACMAD clade</taxon>
        <taxon>Arundinoideae</taxon>
        <taxon>Arundineae</taxon>
        <taxon>Arundo</taxon>
    </lineage>
</organism>
<reference evidence="2" key="2">
    <citation type="journal article" date="2015" name="Data Brief">
        <title>Shoot transcriptome of the giant reed, Arundo donax.</title>
        <authorList>
            <person name="Barrero R.A."/>
            <person name="Guerrero F.D."/>
            <person name="Moolhuijzen P."/>
            <person name="Goolsby J.A."/>
            <person name="Tidwell J."/>
            <person name="Bellgard S.E."/>
            <person name="Bellgard M.I."/>
        </authorList>
    </citation>
    <scope>NUCLEOTIDE SEQUENCE</scope>
    <source>
        <tissue evidence="2">Shoot tissue taken approximately 20 cm above the soil surface</tissue>
    </source>
</reference>
<feature type="region of interest" description="Disordered" evidence="1">
    <location>
        <begin position="1"/>
        <end position="41"/>
    </location>
</feature>
<dbReference type="AlphaFoldDB" id="A0A0A9C5D5"/>
<evidence type="ECO:0000256" key="1">
    <source>
        <dbReference type="SAM" id="MobiDB-lite"/>
    </source>
</evidence>
<reference evidence="2" key="1">
    <citation type="submission" date="2014-09" db="EMBL/GenBank/DDBJ databases">
        <authorList>
            <person name="Magalhaes I.L.F."/>
            <person name="Oliveira U."/>
            <person name="Santos F.R."/>
            <person name="Vidigal T.H.D.A."/>
            <person name="Brescovit A.D."/>
            <person name="Santos A.J."/>
        </authorList>
    </citation>
    <scope>NUCLEOTIDE SEQUENCE</scope>
    <source>
        <tissue evidence="2">Shoot tissue taken approximately 20 cm above the soil surface</tissue>
    </source>
</reference>
<dbReference type="EMBL" id="GBRH01228247">
    <property type="protein sequence ID" value="JAD69648.1"/>
    <property type="molecule type" value="Transcribed_RNA"/>
</dbReference>
<evidence type="ECO:0000313" key="2">
    <source>
        <dbReference type="EMBL" id="JAD69648.1"/>
    </source>
</evidence>
<protein>
    <submittedName>
        <fullName evidence="2">Uncharacterized protein</fullName>
    </submittedName>
</protein>